<keyword evidence="2" id="KW-0812">Transmembrane</keyword>
<gene>
    <name evidence="3" type="ORF">CCUR1050_LOCUS25390</name>
    <name evidence="4" type="ORF">CCUR1050_LOCUS25391</name>
</gene>
<feature type="transmembrane region" description="Helical" evidence="2">
    <location>
        <begin position="16"/>
        <end position="36"/>
    </location>
</feature>
<dbReference type="EMBL" id="HBEZ01046067">
    <property type="protein sequence ID" value="CAD8648118.1"/>
    <property type="molecule type" value="Transcribed_RNA"/>
</dbReference>
<reference evidence="4" key="1">
    <citation type="submission" date="2021-01" db="EMBL/GenBank/DDBJ databases">
        <authorList>
            <person name="Corre E."/>
            <person name="Pelletier E."/>
            <person name="Niang G."/>
            <person name="Scheremetjew M."/>
            <person name="Finn R."/>
            <person name="Kale V."/>
            <person name="Holt S."/>
            <person name="Cochrane G."/>
            <person name="Meng A."/>
            <person name="Brown T."/>
            <person name="Cohen L."/>
        </authorList>
    </citation>
    <scope>NUCLEOTIDE SEQUENCE</scope>
    <source>
        <strain evidence="4">CCAP979/52</strain>
    </source>
</reference>
<feature type="region of interest" description="Disordered" evidence="1">
    <location>
        <begin position="223"/>
        <end position="247"/>
    </location>
</feature>
<dbReference type="AlphaFoldDB" id="A0A6T8BNH8"/>
<evidence type="ECO:0000256" key="1">
    <source>
        <dbReference type="SAM" id="MobiDB-lite"/>
    </source>
</evidence>
<evidence type="ECO:0000313" key="3">
    <source>
        <dbReference type="EMBL" id="CAD8648118.1"/>
    </source>
</evidence>
<accession>A0A6T8BNH8</accession>
<organism evidence="4">
    <name type="scientific">Cryptomonas curvata</name>
    <dbReference type="NCBI Taxonomy" id="233186"/>
    <lineage>
        <taxon>Eukaryota</taxon>
        <taxon>Cryptophyceae</taxon>
        <taxon>Cryptomonadales</taxon>
        <taxon>Cryptomonadaceae</taxon>
        <taxon>Cryptomonas</taxon>
    </lineage>
</organism>
<evidence type="ECO:0000313" key="4">
    <source>
        <dbReference type="EMBL" id="CAD8648119.1"/>
    </source>
</evidence>
<sequence>MALGEGRLWNASQKSLLITVSLACVVAVTVSLIYGYDHNLEASSQSVLLQKKGSRSHTAAMKERLAWAKEAALSDAQQRMPGSTRSNSISNGNTGFHHSLKAMERQNQQLEQEILRARAASHTHDMSLNRLEGQNAKLKAEVNAAKARSLKIQNRKLTMELKLLQQGNSRKGGRTSSLASYPVFTSVSASPTQSLAWYGPKDKYGAISRVPGFNPLSMVTRSDKSIDPDYRPPLRAPEPSGGDLSETVTGDYASYNTYSNLVDNKDNILWCSQEFDYLPSRIECIKRLDPAGPFLN</sequence>
<dbReference type="EMBL" id="HBEZ01046068">
    <property type="protein sequence ID" value="CAD8648119.1"/>
    <property type="molecule type" value="Transcribed_RNA"/>
</dbReference>
<keyword evidence="2" id="KW-0472">Membrane</keyword>
<evidence type="ECO:0000256" key="2">
    <source>
        <dbReference type="SAM" id="Phobius"/>
    </source>
</evidence>
<feature type="compositionally biased region" description="Basic and acidic residues" evidence="1">
    <location>
        <begin position="223"/>
        <end position="232"/>
    </location>
</feature>
<proteinExistence type="predicted"/>
<keyword evidence="2" id="KW-1133">Transmembrane helix</keyword>
<protein>
    <submittedName>
        <fullName evidence="4">Uncharacterized protein</fullName>
    </submittedName>
</protein>
<name>A0A6T8BNH8_9CRYP</name>
<feature type="region of interest" description="Disordered" evidence="1">
    <location>
        <begin position="76"/>
        <end position="96"/>
    </location>
</feature>